<evidence type="ECO:0000256" key="2">
    <source>
        <dbReference type="PROSITE-ProRule" id="PRU00169"/>
    </source>
</evidence>
<reference evidence="5 6" key="1">
    <citation type="submission" date="2019-10" db="EMBL/GenBank/DDBJ databases">
        <title>Complete genome sequence of Variovorax paradoxus 5C-2.</title>
        <authorList>
            <person name="Gogoleva N.E."/>
            <person name="Balkin A.S."/>
        </authorList>
    </citation>
    <scope>NUCLEOTIDE SEQUENCE [LARGE SCALE GENOMIC DNA]</scope>
    <source>
        <strain evidence="5 6">5C-2</strain>
    </source>
</reference>
<feature type="modified residue" description="4-aspartylphosphate" evidence="2">
    <location>
        <position position="91"/>
    </location>
</feature>
<evidence type="ECO:0000256" key="3">
    <source>
        <dbReference type="SAM" id="MobiDB-lite"/>
    </source>
</evidence>
<evidence type="ECO:0000313" key="6">
    <source>
        <dbReference type="Proteomes" id="UP000326780"/>
    </source>
</evidence>
<accession>A0A5Q0LYX1</accession>
<keyword evidence="1 2" id="KW-0597">Phosphoprotein</keyword>
<organism evidence="5 6">
    <name type="scientific">Variovorax paradoxus</name>
    <dbReference type="NCBI Taxonomy" id="34073"/>
    <lineage>
        <taxon>Bacteria</taxon>
        <taxon>Pseudomonadati</taxon>
        <taxon>Pseudomonadota</taxon>
        <taxon>Betaproteobacteria</taxon>
        <taxon>Burkholderiales</taxon>
        <taxon>Comamonadaceae</taxon>
        <taxon>Variovorax</taxon>
    </lineage>
</organism>
<evidence type="ECO:0000256" key="1">
    <source>
        <dbReference type="ARBA" id="ARBA00022553"/>
    </source>
</evidence>
<dbReference type="Proteomes" id="UP000326780">
    <property type="component" value="Chromosome"/>
</dbReference>
<name>A0A5Q0LYX1_VARPD</name>
<feature type="region of interest" description="Disordered" evidence="3">
    <location>
        <begin position="1"/>
        <end position="33"/>
    </location>
</feature>
<dbReference type="PROSITE" id="PS50110">
    <property type="entry name" value="RESPONSE_REGULATORY"/>
    <property type="match status" value="1"/>
</dbReference>
<gene>
    <name evidence="5" type="ORF">GFK26_05040</name>
</gene>
<dbReference type="Pfam" id="PF00072">
    <property type="entry name" value="Response_reg"/>
    <property type="match status" value="1"/>
</dbReference>
<sequence>MSATTQFSFDAAAGSPSSANAPSFDVPAPSIETAPADGRPLRILVVEDDADALATTIAAVQALGHWATGVTSAESAMTRYLPGAFDLLLLDVGLPGLSGRDLTESILAIERIPVVFASGNASPTTALPGCAWLRKPFTLDELNDVLSVVPLQPIRDAA</sequence>
<dbReference type="AlphaFoldDB" id="A0A5Q0LYX1"/>
<dbReference type="SUPFAM" id="SSF52172">
    <property type="entry name" value="CheY-like"/>
    <property type="match status" value="1"/>
</dbReference>
<dbReference type="EMBL" id="CP045644">
    <property type="protein sequence ID" value="QFZ82168.1"/>
    <property type="molecule type" value="Genomic_DNA"/>
</dbReference>
<evidence type="ECO:0000259" key="4">
    <source>
        <dbReference type="PROSITE" id="PS50110"/>
    </source>
</evidence>
<dbReference type="SMART" id="SM00448">
    <property type="entry name" value="REC"/>
    <property type="match status" value="1"/>
</dbReference>
<dbReference type="InterPro" id="IPR050595">
    <property type="entry name" value="Bact_response_regulator"/>
</dbReference>
<dbReference type="InterPro" id="IPR001789">
    <property type="entry name" value="Sig_transdc_resp-reg_receiver"/>
</dbReference>
<dbReference type="PANTHER" id="PTHR44591">
    <property type="entry name" value="STRESS RESPONSE REGULATOR PROTEIN 1"/>
    <property type="match status" value="1"/>
</dbReference>
<dbReference type="Gene3D" id="3.40.50.2300">
    <property type="match status" value="1"/>
</dbReference>
<proteinExistence type="predicted"/>
<dbReference type="InterPro" id="IPR011006">
    <property type="entry name" value="CheY-like_superfamily"/>
</dbReference>
<protein>
    <submittedName>
        <fullName evidence="5">Response regulator</fullName>
    </submittedName>
</protein>
<dbReference type="RefSeq" id="WP_153281044.1">
    <property type="nucleotide sequence ID" value="NZ_CP045644.1"/>
</dbReference>
<feature type="domain" description="Response regulatory" evidence="4">
    <location>
        <begin position="42"/>
        <end position="150"/>
    </location>
</feature>
<feature type="compositionally biased region" description="Low complexity" evidence="3">
    <location>
        <begin position="11"/>
        <end position="23"/>
    </location>
</feature>
<dbReference type="GO" id="GO:0000160">
    <property type="term" value="P:phosphorelay signal transduction system"/>
    <property type="evidence" value="ECO:0007669"/>
    <property type="project" value="InterPro"/>
</dbReference>
<dbReference type="PANTHER" id="PTHR44591:SF3">
    <property type="entry name" value="RESPONSE REGULATORY DOMAIN-CONTAINING PROTEIN"/>
    <property type="match status" value="1"/>
</dbReference>
<evidence type="ECO:0000313" key="5">
    <source>
        <dbReference type="EMBL" id="QFZ82168.1"/>
    </source>
</evidence>